<gene>
    <name evidence="1" type="ORF">Vadar_000402</name>
</gene>
<reference evidence="1 2" key="1">
    <citation type="journal article" date="2021" name="Hortic Res">
        <title>High-quality reference genome and annotation aids understanding of berry development for evergreen blueberry (Vaccinium darrowii).</title>
        <authorList>
            <person name="Yu J."/>
            <person name="Hulse-Kemp A.M."/>
            <person name="Babiker E."/>
            <person name="Staton M."/>
        </authorList>
    </citation>
    <scope>NUCLEOTIDE SEQUENCE [LARGE SCALE GENOMIC DNA]</scope>
    <source>
        <strain evidence="2">cv. NJ 8807/NJ 8810</strain>
        <tissue evidence="1">Young leaf</tissue>
    </source>
</reference>
<evidence type="ECO:0000313" key="2">
    <source>
        <dbReference type="Proteomes" id="UP000828048"/>
    </source>
</evidence>
<keyword evidence="2" id="KW-1185">Reference proteome</keyword>
<accession>A0ACB7Z289</accession>
<sequence>MNAKTPVEVGTRGTVGFLIMKEIEYFTNLESDKPQDQFTEIASTSSRPKPKFGSFTTTPGKKKKGGGRKLIPNMCSTVDVAKSNRSKVTSGLSYRNLKGDDVKKLQA</sequence>
<protein>
    <submittedName>
        <fullName evidence="1">Uncharacterized protein</fullName>
    </submittedName>
</protein>
<evidence type="ECO:0000313" key="1">
    <source>
        <dbReference type="EMBL" id="KAH7859383.1"/>
    </source>
</evidence>
<dbReference type="EMBL" id="CM037154">
    <property type="protein sequence ID" value="KAH7859383.1"/>
    <property type="molecule type" value="Genomic_DNA"/>
</dbReference>
<organism evidence="1 2">
    <name type="scientific">Vaccinium darrowii</name>
    <dbReference type="NCBI Taxonomy" id="229202"/>
    <lineage>
        <taxon>Eukaryota</taxon>
        <taxon>Viridiplantae</taxon>
        <taxon>Streptophyta</taxon>
        <taxon>Embryophyta</taxon>
        <taxon>Tracheophyta</taxon>
        <taxon>Spermatophyta</taxon>
        <taxon>Magnoliopsida</taxon>
        <taxon>eudicotyledons</taxon>
        <taxon>Gunneridae</taxon>
        <taxon>Pentapetalae</taxon>
        <taxon>asterids</taxon>
        <taxon>Ericales</taxon>
        <taxon>Ericaceae</taxon>
        <taxon>Vaccinioideae</taxon>
        <taxon>Vaccinieae</taxon>
        <taxon>Vaccinium</taxon>
    </lineage>
</organism>
<proteinExistence type="predicted"/>
<name>A0ACB7Z289_9ERIC</name>
<comment type="caution">
    <text evidence="1">The sequence shown here is derived from an EMBL/GenBank/DDBJ whole genome shotgun (WGS) entry which is preliminary data.</text>
</comment>
<dbReference type="Proteomes" id="UP000828048">
    <property type="component" value="Chromosome 4"/>
</dbReference>